<keyword evidence="1" id="KW-0812">Transmembrane</keyword>
<gene>
    <name evidence="2" type="ORF">HKN21_16890</name>
</gene>
<organism evidence="2 3">
    <name type="scientific">Eiseniibacteriota bacterium</name>
    <dbReference type="NCBI Taxonomy" id="2212470"/>
    <lineage>
        <taxon>Bacteria</taxon>
        <taxon>Candidatus Eiseniibacteriota</taxon>
    </lineage>
</organism>
<protein>
    <submittedName>
        <fullName evidence="2">Uncharacterized protein</fullName>
    </submittedName>
</protein>
<keyword evidence="1" id="KW-0472">Membrane</keyword>
<dbReference type="Proteomes" id="UP000547674">
    <property type="component" value="Unassembled WGS sequence"/>
</dbReference>
<reference evidence="2 3" key="1">
    <citation type="submission" date="2020-03" db="EMBL/GenBank/DDBJ databases">
        <title>Metabolic flexibility allows generalist bacteria to become dominant in a frequently disturbed ecosystem.</title>
        <authorList>
            <person name="Chen Y.-J."/>
            <person name="Leung P.M."/>
            <person name="Bay S.K."/>
            <person name="Hugenholtz P."/>
            <person name="Kessler A.J."/>
            <person name="Shelley G."/>
            <person name="Waite D.W."/>
            <person name="Cook P.L."/>
            <person name="Greening C."/>
        </authorList>
    </citation>
    <scope>NUCLEOTIDE SEQUENCE [LARGE SCALE GENOMIC DNA]</scope>
    <source>
        <strain evidence="2">SS_bin_28</strain>
    </source>
</reference>
<dbReference type="EMBL" id="JABDJR010000679">
    <property type="protein sequence ID" value="NNF08440.1"/>
    <property type="molecule type" value="Genomic_DNA"/>
</dbReference>
<accession>A0A7Y2ECE2</accession>
<name>A0A7Y2ECE2_UNCEI</name>
<comment type="caution">
    <text evidence="2">The sequence shown here is derived from an EMBL/GenBank/DDBJ whole genome shotgun (WGS) entry which is preliminary data.</text>
</comment>
<feature type="transmembrane region" description="Helical" evidence="1">
    <location>
        <begin position="123"/>
        <end position="142"/>
    </location>
</feature>
<feature type="transmembrane region" description="Helical" evidence="1">
    <location>
        <begin position="49"/>
        <end position="68"/>
    </location>
</feature>
<evidence type="ECO:0000256" key="1">
    <source>
        <dbReference type="SAM" id="Phobius"/>
    </source>
</evidence>
<keyword evidence="1" id="KW-1133">Transmembrane helix</keyword>
<evidence type="ECO:0000313" key="2">
    <source>
        <dbReference type="EMBL" id="NNF08440.1"/>
    </source>
</evidence>
<dbReference type="PROSITE" id="PS51257">
    <property type="entry name" value="PROKAR_LIPOPROTEIN"/>
    <property type="match status" value="1"/>
</dbReference>
<dbReference type="AlphaFoldDB" id="A0A7Y2ECE2"/>
<evidence type="ECO:0000313" key="3">
    <source>
        <dbReference type="Proteomes" id="UP000547674"/>
    </source>
</evidence>
<proteinExistence type="predicted"/>
<feature type="transmembrane region" description="Helical" evidence="1">
    <location>
        <begin position="89"/>
        <end position="108"/>
    </location>
</feature>
<sequence>MNKAAECAEIVDRVYKNIAFLVLFMALSCTADALRHILPESNLQILRYVSKGFAALTVLTALRGIWLMRAKFRLGKRNTEEHESFVLDAFRKACTVSWALTMAFLALADNFVPNISPEDQVDFVVQASLAFMLGVFSIAYFIRSRSGNEGFDEDFAS</sequence>